<dbReference type="PROSITE" id="PS00889">
    <property type="entry name" value="CNMP_BINDING_2"/>
    <property type="match status" value="1"/>
</dbReference>
<dbReference type="EMBL" id="JADJEV010000003">
    <property type="protein sequence ID" value="MBK6972699.1"/>
    <property type="molecule type" value="Genomic_DNA"/>
</dbReference>
<dbReference type="PRINTS" id="PR00103">
    <property type="entry name" value="CAMPKINASE"/>
</dbReference>
<proteinExistence type="predicted"/>
<dbReference type="GO" id="GO:0003700">
    <property type="term" value="F:DNA-binding transcription factor activity"/>
    <property type="evidence" value="ECO:0007669"/>
    <property type="project" value="TreeGrafter"/>
</dbReference>
<name>A0A9D7HL63_9PROT</name>
<dbReference type="InterPro" id="IPR050397">
    <property type="entry name" value="Env_Response_Regulators"/>
</dbReference>
<dbReference type="AlphaFoldDB" id="A0A9D7HL63"/>
<comment type="caution">
    <text evidence="2">The sequence shown here is derived from an EMBL/GenBank/DDBJ whole genome shotgun (WGS) entry which is preliminary data.</text>
</comment>
<dbReference type="SUPFAM" id="SSF51206">
    <property type="entry name" value="cAMP-binding domain-like"/>
    <property type="match status" value="1"/>
</dbReference>
<dbReference type="PROSITE" id="PS50042">
    <property type="entry name" value="CNMP_BINDING_3"/>
    <property type="match status" value="1"/>
</dbReference>
<sequence>MLFFDLFRHDPSFIQIKSGEYLFREGEAGDVMYVLISGEAEITMGGLSLDICRSGDIVGELAMVDEAPRSATVIARTDCQFAVIDKNRFHFLVDETPRFAIDVMQVMARRLKHVNQRLI</sequence>
<dbReference type="Proteomes" id="UP000807785">
    <property type="component" value="Unassembled WGS sequence"/>
</dbReference>
<evidence type="ECO:0000313" key="3">
    <source>
        <dbReference type="Proteomes" id="UP000807785"/>
    </source>
</evidence>
<organism evidence="2 3">
    <name type="scientific">Candidatus Methylophosphatis roskildensis</name>
    <dbReference type="NCBI Taxonomy" id="2899263"/>
    <lineage>
        <taxon>Bacteria</taxon>
        <taxon>Pseudomonadati</taxon>
        <taxon>Pseudomonadota</taxon>
        <taxon>Betaproteobacteria</taxon>
        <taxon>Nitrosomonadales</taxon>
        <taxon>Sterolibacteriaceae</taxon>
        <taxon>Candidatus Methylophosphatis</taxon>
    </lineage>
</organism>
<dbReference type="InterPro" id="IPR000595">
    <property type="entry name" value="cNMP-bd_dom"/>
</dbReference>
<dbReference type="PANTHER" id="PTHR24567">
    <property type="entry name" value="CRP FAMILY TRANSCRIPTIONAL REGULATORY PROTEIN"/>
    <property type="match status" value="1"/>
</dbReference>
<protein>
    <submittedName>
        <fullName evidence="2">Cyclic nucleotide-binding domain-containing protein</fullName>
    </submittedName>
</protein>
<gene>
    <name evidence="2" type="ORF">IPH26_06995</name>
</gene>
<dbReference type="Pfam" id="PF00027">
    <property type="entry name" value="cNMP_binding"/>
    <property type="match status" value="1"/>
</dbReference>
<dbReference type="Gene3D" id="2.60.120.10">
    <property type="entry name" value="Jelly Rolls"/>
    <property type="match status" value="1"/>
</dbReference>
<reference evidence="2" key="1">
    <citation type="submission" date="2020-10" db="EMBL/GenBank/DDBJ databases">
        <title>Connecting structure to function with the recovery of over 1000 high-quality activated sludge metagenome-assembled genomes encoding full-length rRNA genes using long-read sequencing.</title>
        <authorList>
            <person name="Singleton C.M."/>
            <person name="Petriglieri F."/>
            <person name="Kristensen J.M."/>
            <person name="Kirkegaard R.H."/>
            <person name="Michaelsen T.Y."/>
            <person name="Andersen M.H."/>
            <person name="Karst S.M."/>
            <person name="Dueholm M.S."/>
            <person name="Nielsen P.H."/>
            <person name="Albertsen M."/>
        </authorList>
    </citation>
    <scope>NUCLEOTIDE SEQUENCE</scope>
    <source>
        <strain evidence="2">Bjer_18-Q3-R1-45_BAT3C.347</strain>
    </source>
</reference>
<dbReference type="InterPro" id="IPR018488">
    <property type="entry name" value="cNMP-bd_CS"/>
</dbReference>
<dbReference type="InterPro" id="IPR014710">
    <property type="entry name" value="RmlC-like_jellyroll"/>
</dbReference>
<evidence type="ECO:0000313" key="2">
    <source>
        <dbReference type="EMBL" id="MBK6972699.1"/>
    </source>
</evidence>
<dbReference type="PANTHER" id="PTHR24567:SF74">
    <property type="entry name" value="HTH-TYPE TRANSCRIPTIONAL REGULATOR ARCR"/>
    <property type="match status" value="1"/>
</dbReference>
<evidence type="ECO:0000259" key="1">
    <source>
        <dbReference type="PROSITE" id="PS50042"/>
    </source>
</evidence>
<dbReference type="InterPro" id="IPR018490">
    <property type="entry name" value="cNMP-bd_dom_sf"/>
</dbReference>
<dbReference type="SMART" id="SM00100">
    <property type="entry name" value="cNMP"/>
    <property type="match status" value="1"/>
</dbReference>
<dbReference type="GO" id="GO:0005829">
    <property type="term" value="C:cytosol"/>
    <property type="evidence" value="ECO:0007669"/>
    <property type="project" value="TreeGrafter"/>
</dbReference>
<feature type="domain" description="Cyclic nucleotide-binding" evidence="1">
    <location>
        <begin position="13"/>
        <end position="93"/>
    </location>
</feature>
<dbReference type="CDD" id="cd00038">
    <property type="entry name" value="CAP_ED"/>
    <property type="match status" value="1"/>
</dbReference>
<accession>A0A9D7HL63</accession>